<dbReference type="Proteomes" id="UP000229897">
    <property type="component" value="Chromosome"/>
</dbReference>
<feature type="compositionally biased region" description="Basic and acidic residues" evidence="1">
    <location>
        <begin position="142"/>
        <end position="251"/>
    </location>
</feature>
<sequence>MGLFSFLNKNKQESTEDSGYYSKSDDDTVAARARSKRASSAGEPAARRGKDARAAADPVLPEKKRARRRLVGAVALALGVAVGLPMVLDSEPKPLAGDIDIRIPSKDKVAPQAQPRAVAAADALDKREEIVDVPPVPMVTLPKERPVPREEIKPEAKPEVKTVAKPEVKPAVKPDVKPVAKPEPKPVVKPEPKVVAKPEVKPDKPKPEPKVAEVKHVEKVPEKHVEKTVEKPVDKPLAKAPPKVEEKEKPAVKPPVPDAQRAISILEGKAPEKAVDENQRFVVQVAALATQEKVNELQAKLSGAGIRSFTHKIPTQSGDRIRVQVGPFSKDEAEKVRAKLSKMGLSGIMVPG</sequence>
<protein>
    <submittedName>
        <fullName evidence="3">SPOR domain-containing protein</fullName>
    </submittedName>
</protein>
<name>A0A2D2DLU4_9BURK</name>
<evidence type="ECO:0000313" key="4">
    <source>
        <dbReference type="Proteomes" id="UP000229897"/>
    </source>
</evidence>
<dbReference type="KEGG" id="mass:CR152_16360"/>
<proteinExistence type="predicted"/>
<dbReference type="InterPro" id="IPR036680">
    <property type="entry name" value="SPOR-like_sf"/>
</dbReference>
<dbReference type="Pfam" id="PF05036">
    <property type="entry name" value="SPOR"/>
    <property type="match status" value="1"/>
</dbReference>
<feature type="region of interest" description="Disordered" evidence="1">
    <location>
        <begin position="138"/>
        <end position="258"/>
    </location>
</feature>
<dbReference type="GO" id="GO:0030428">
    <property type="term" value="C:cell septum"/>
    <property type="evidence" value="ECO:0007669"/>
    <property type="project" value="TreeGrafter"/>
</dbReference>
<dbReference type="AlphaFoldDB" id="A0A2D2DLU4"/>
<dbReference type="InterPro" id="IPR052521">
    <property type="entry name" value="Cell_div_SPOR-domain"/>
</dbReference>
<feature type="compositionally biased region" description="Basic and acidic residues" evidence="1">
    <location>
        <begin position="45"/>
        <end position="54"/>
    </location>
</feature>
<dbReference type="InterPro" id="IPR007730">
    <property type="entry name" value="SPOR-like_dom"/>
</dbReference>
<accession>A0A2D2DLU4</accession>
<dbReference type="GO" id="GO:0032506">
    <property type="term" value="P:cytokinetic process"/>
    <property type="evidence" value="ECO:0007669"/>
    <property type="project" value="TreeGrafter"/>
</dbReference>
<gene>
    <name evidence="3" type="ORF">CR152_16360</name>
</gene>
<dbReference type="PANTHER" id="PTHR38687:SF1">
    <property type="entry name" value="CELL DIVISION PROTEIN DEDD"/>
    <property type="match status" value="1"/>
</dbReference>
<dbReference type="PROSITE" id="PS51724">
    <property type="entry name" value="SPOR"/>
    <property type="match status" value="1"/>
</dbReference>
<keyword evidence="4" id="KW-1185">Reference proteome</keyword>
<organism evidence="3 4">
    <name type="scientific">Massilia violaceinigra</name>
    <dbReference type="NCBI Taxonomy" id="2045208"/>
    <lineage>
        <taxon>Bacteria</taxon>
        <taxon>Pseudomonadati</taxon>
        <taxon>Pseudomonadota</taxon>
        <taxon>Betaproteobacteria</taxon>
        <taxon>Burkholderiales</taxon>
        <taxon>Oxalobacteraceae</taxon>
        <taxon>Telluria group</taxon>
        <taxon>Massilia</taxon>
    </lineage>
</organism>
<dbReference type="PANTHER" id="PTHR38687">
    <property type="entry name" value="CELL DIVISION PROTEIN DEDD-RELATED"/>
    <property type="match status" value="1"/>
</dbReference>
<evidence type="ECO:0000259" key="2">
    <source>
        <dbReference type="PROSITE" id="PS51724"/>
    </source>
</evidence>
<evidence type="ECO:0000256" key="1">
    <source>
        <dbReference type="SAM" id="MobiDB-lite"/>
    </source>
</evidence>
<feature type="domain" description="SPOR" evidence="2">
    <location>
        <begin position="275"/>
        <end position="352"/>
    </location>
</feature>
<dbReference type="GO" id="GO:0032153">
    <property type="term" value="C:cell division site"/>
    <property type="evidence" value="ECO:0007669"/>
    <property type="project" value="TreeGrafter"/>
</dbReference>
<dbReference type="SUPFAM" id="SSF110997">
    <property type="entry name" value="Sporulation related repeat"/>
    <property type="match status" value="1"/>
</dbReference>
<dbReference type="GO" id="GO:0042834">
    <property type="term" value="F:peptidoglycan binding"/>
    <property type="evidence" value="ECO:0007669"/>
    <property type="project" value="InterPro"/>
</dbReference>
<dbReference type="OrthoDB" id="8563804at2"/>
<dbReference type="RefSeq" id="WP_099876111.1">
    <property type="nucleotide sequence ID" value="NZ_CP024608.1"/>
</dbReference>
<feature type="region of interest" description="Disordered" evidence="1">
    <location>
        <begin position="1"/>
        <end position="60"/>
    </location>
</feature>
<reference evidence="3" key="1">
    <citation type="submission" date="2017-10" db="EMBL/GenBank/DDBJ databases">
        <title>Massilia psychrophilum sp. nov., a novel purple-pigmented bacterium isolated from Tianshan glacier, Xinjiang Municipality, China.</title>
        <authorList>
            <person name="Wang H."/>
        </authorList>
    </citation>
    <scope>NUCLEOTIDE SEQUENCE [LARGE SCALE GENOMIC DNA]</scope>
    <source>
        <strain evidence="3">B2</strain>
    </source>
</reference>
<evidence type="ECO:0000313" key="3">
    <source>
        <dbReference type="EMBL" id="ATQ75930.1"/>
    </source>
</evidence>
<dbReference type="Gene3D" id="3.30.70.1070">
    <property type="entry name" value="Sporulation related repeat"/>
    <property type="match status" value="1"/>
</dbReference>
<dbReference type="EMBL" id="CP024608">
    <property type="protein sequence ID" value="ATQ75930.1"/>
    <property type="molecule type" value="Genomic_DNA"/>
</dbReference>